<dbReference type="EMBL" id="MK500384">
    <property type="protein sequence ID" value="QBK88305.1"/>
    <property type="molecule type" value="Genomic_DNA"/>
</dbReference>
<reference evidence="1" key="1">
    <citation type="journal article" date="2019" name="MBio">
        <title>Virus Genomes from Deep Sea Sediments Expand the Ocean Megavirome and Support Independent Origins of Viral Gigantism.</title>
        <authorList>
            <person name="Backstrom D."/>
            <person name="Yutin N."/>
            <person name="Jorgensen S.L."/>
            <person name="Dharamshi J."/>
            <person name="Homa F."/>
            <person name="Zaremba-Niedwiedzka K."/>
            <person name="Spang A."/>
            <person name="Wolf Y.I."/>
            <person name="Koonin E.V."/>
            <person name="Ettema T.J."/>
        </authorList>
    </citation>
    <scope>NUCLEOTIDE SEQUENCE</scope>
</reference>
<protein>
    <submittedName>
        <fullName evidence="1">Uncharacterized protein</fullName>
    </submittedName>
</protein>
<name>A0A481YZP3_9VIRU</name>
<sequence length="157" mass="18518">MDKSFYLVPKKHKSQYPSTNLSMQILGTGNVPFSMTLSRIEMIEAICHGAERSHQTNYSHIVKLCRLCISDICKKLTEKINWETERYKRYSTVHEQLKSNTYQYPVKNRDGLIEDLEINITDARFLYNQYFTLYQDLKKKKLYTKACVICDETKPTD</sequence>
<evidence type="ECO:0000313" key="1">
    <source>
        <dbReference type="EMBL" id="QBK88305.1"/>
    </source>
</evidence>
<proteinExistence type="predicted"/>
<accession>A0A481YZP3</accession>
<gene>
    <name evidence="1" type="ORF">LCMAC202_06670</name>
</gene>
<organism evidence="1">
    <name type="scientific">Marseillevirus LCMAC202</name>
    <dbReference type="NCBI Taxonomy" id="2506606"/>
    <lineage>
        <taxon>Viruses</taxon>
        <taxon>Varidnaviria</taxon>
        <taxon>Bamfordvirae</taxon>
        <taxon>Nucleocytoviricota</taxon>
        <taxon>Megaviricetes</taxon>
        <taxon>Pimascovirales</taxon>
        <taxon>Pimascovirales incertae sedis</taxon>
        <taxon>Marseilleviridae</taxon>
    </lineage>
</organism>